<keyword evidence="3" id="KW-0808">Transferase</keyword>
<reference evidence="3 4" key="1">
    <citation type="submission" date="2024-04" db="EMBL/GenBank/DDBJ databases">
        <title>Isolation of an actinomycete strain from pig manure.</title>
        <authorList>
            <person name="Gong T."/>
            <person name="Yu Z."/>
            <person name="An M."/>
            <person name="Wei C."/>
            <person name="Yang W."/>
            <person name="Liu L."/>
        </authorList>
    </citation>
    <scope>NUCLEOTIDE SEQUENCE [LARGE SCALE GENOMIC DNA]</scope>
    <source>
        <strain evidence="3 4">ZF39</strain>
    </source>
</reference>
<feature type="domain" description="Phospholipid/glycerol acyltransferase" evidence="2">
    <location>
        <begin position="53"/>
        <end position="176"/>
    </location>
</feature>
<dbReference type="SUPFAM" id="SSF69593">
    <property type="entry name" value="Glycerol-3-phosphate (1)-acyltransferase"/>
    <property type="match status" value="1"/>
</dbReference>
<proteinExistence type="predicted"/>
<gene>
    <name evidence="3" type="ORF">AADG42_17760</name>
</gene>
<keyword evidence="3" id="KW-0012">Acyltransferase</keyword>
<dbReference type="SMART" id="SM00563">
    <property type="entry name" value="PlsC"/>
    <property type="match status" value="1"/>
</dbReference>
<dbReference type="GO" id="GO:0016746">
    <property type="term" value="F:acyltransferase activity"/>
    <property type="evidence" value="ECO:0007669"/>
    <property type="project" value="UniProtKB-KW"/>
</dbReference>
<accession>A0ABZ3FSM5</accession>
<keyword evidence="1" id="KW-1133">Transmembrane helix</keyword>
<dbReference type="EMBL" id="CP154795">
    <property type="protein sequence ID" value="XAN09082.1"/>
    <property type="molecule type" value="Genomic_DNA"/>
</dbReference>
<dbReference type="RefSeq" id="WP_425310519.1">
    <property type="nucleotide sequence ID" value="NZ_CP154795.1"/>
</dbReference>
<feature type="transmembrane region" description="Helical" evidence="1">
    <location>
        <begin position="276"/>
        <end position="301"/>
    </location>
</feature>
<evidence type="ECO:0000256" key="1">
    <source>
        <dbReference type="SAM" id="Phobius"/>
    </source>
</evidence>
<feature type="transmembrane region" description="Helical" evidence="1">
    <location>
        <begin position="313"/>
        <end position="332"/>
    </location>
</feature>
<name>A0ABZ3FSM5_9ACTN</name>
<evidence type="ECO:0000313" key="4">
    <source>
        <dbReference type="Proteomes" id="UP001442841"/>
    </source>
</evidence>
<keyword evidence="1" id="KW-0472">Membrane</keyword>
<keyword evidence="4" id="KW-1185">Reference proteome</keyword>
<sequence>MKPTTRLGRWHRSALTLLRQASWRRVRLFDPHGSPVARFSVNDTASATGRPPILIVSGHRCGAFDGLLVQAFHPTAVTLLSTQLVANPYLRLLFTGIPIARPQDRARGKDSGAVPDAVAAAAEQLRSGGDLVMYPEGTSTWSHSPQPFHRGTAAALRRVLGEGHDVTLIPVAPHYERPTDWQSRAELVVGRPLTLRGSRPGESKPTLSELAELIEARVRELSVDSPTPETFAAARRGARARIAADPESSYAAAFLRTQRAPATESAAPAAPWSRRVLSLVAIPALAALVALHWPTLLAGWIGARAADGRNVVMLHRILTALPVAALTLPIHLALAVQWPWLLIGHALAVIGFRTWGPVRDLWIRADDGVDAPEPSIPADNSRARHDERHR</sequence>
<evidence type="ECO:0000259" key="2">
    <source>
        <dbReference type="SMART" id="SM00563"/>
    </source>
</evidence>
<keyword evidence="1" id="KW-0812">Transmembrane</keyword>
<evidence type="ECO:0000313" key="3">
    <source>
        <dbReference type="EMBL" id="XAN09082.1"/>
    </source>
</evidence>
<dbReference type="Pfam" id="PF01553">
    <property type="entry name" value="Acyltransferase"/>
    <property type="match status" value="1"/>
</dbReference>
<protein>
    <submittedName>
        <fullName evidence="3">1-acyl-sn-glycerol-3-phosphate acyltransferase</fullName>
    </submittedName>
</protein>
<dbReference type="InterPro" id="IPR002123">
    <property type="entry name" value="Plipid/glycerol_acylTrfase"/>
</dbReference>
<organism evidence="3 4">
    <name type="scientific">Ammonicoccus fulvus</name>
    <dbReference type="NCBI Taxonomy" id="3138240"/>
    <lineage>
        <taxon>Bacteria</taxon>
        <taxon>Bacillati</taxon>
        <taxon>Actinomycetota</taxon>
        <taxon>Actinomycetes</taxon>
        <taxon>Propionibacteriales</taxon>
        <taxon>Propionibacteriaceae</taxon>
        <taxon>Ammonicoccus</taxon>
    </lineage>
</organism>
<dbReference type="Proteomes" id="UP001442841">
    <property type="component" value="Chromosome"/>
</dbReference>